<protein>
    <submittedName>
        <fullName evidence="6">Uncharacterized protein</fullName>
    </submittedName>
</protein>
<evidence type="ECO:0000256" key="5">
    <source>
        <dbReference type="RuleBase" id="RU361187"/>
    </source>
</evidence>
<proteinExistence type="inferred from homology"/>
<name>K5ZFI1_9BACT</name>
<dbReference type="Gene3D" id="2.115.10.20">
    <property type="entry name" value="Glycosyl hydrolase domain, family 43"/>
    <property type="match status" value="1"/>
</dbReference>
<evidence type="ECO:0000313" key="7">
    <source>
        <dbReference type="Proteomes" id="UP000001218"/>
    </source>
</evidence>
<dbReference type="InterPro" id="IPR023296">
    <property type="entry name" value="Glyco_hydro_beta-prop_sf"/>
</dbReference>
<comment type="similarity">
    <text evidence="2 5">Belongs to the glycosyl hydrolase 43 family.</text>
</comment>
<dbReference type="eggNOG" id="COG3507">
    <property type="taxonomic scope" value="Bacteria"/>
</dbReference>
<dbReference type="InterPro" id="IPR050727">
    <property type="entry name" value="GH43_arabinanases"/>
</dbReference>
<sequence length="288" mass="32299">MYRSSNAEDKNGKPIGGVEAFKSKDMKVWEGPFRVFTVPENNWITGMVWAPEVHAYKGKYYLFATLNSDIKWKKSQPGWGDYTFRGVQVFHANSPEGPFLPFELIPYTPMDLMTLDGTLWVEDGNPYMIYCHEWVQIVDGSIKLMKLSSDLSKTEGLSTTLFHASAAPWSTGLFHPAPLPTSYVTDGCFLYRSKTGKLLMIWSSFMNSEYAIGIAESVTGKVAGPWKQQEKPLFVKNGGHGMIFKSFDGKLYIVFHGPNSPSGAERACIYELEDMGDTLILKGKNIVE</sequence>
<dbReference type="Proteomes" id="UP000001218">
    <property type="component" value="Unassembled WGS sequence"/>
</dbReference>
<organism evidence="6 7">
    <name type="scientific">Parabacteroides johnsonii CL02T12C29</name>
    <dbReference type="NCBI Taxonomy" id="999419"/>
    <lineage>
        <taxon>Bacteria</taxon>
        <taxon>Pseudomonadati</taxon>
        <taxon>Bacteroidota</taxon>
        <taxon>Bacteroidia</taxon>
        <taxon>Bacteroidales</taxon>
        <taxon>Tannerellaceae</taxon>
        <taxon>Parabacteroides</taxon>
    </lineage>
</organism>
<dbReference type="EMBL" id="AGZP01000017">
    <property type="protein sequence ID" value="EKN09995.1"/>
    <property type="molecule type" value="Genomic_DNA"/>
</dbReference>
<dbReference type="InterPro" id="IPR006710">
    <property type="entry name" value="Glyco_hydro_43"/>
</dbReference>
<evidence type="ECO:0000256" key="2">
    <source>
        <dbReference type="ARBA" id="ARBA00009865"/>
    </source>
</evidence>
<reference evidence="6 7" key="1">
    <citation type="submission" date="2012-02" db="EMBL/GenBank/DDBJ databases">
        <title>The Genome Sequence of Parabacteroides johnsonii CL02T12C29.</title>
        <authorList>
            <consortium name="The Broad Institute Genome Sequencing Platform"/>
            <person name="Earl A."/>
            <person name="Ward D."/>
            <person name="Feldgarden M."/>
            <person name="Gevers D."/>
            <person name="Zitomersky N.L."/>
            <person name="Coyne M.J."/>
            <person name="Comstock L.E."/>
            <person name="Young S.K."/>
            <person name="Zeng Q."/>
            <person name="Gargeya S."/>
            <person name="Fitzgerald M."/>
            <person name="Haas B."/>
            <person name="Abouelleil A."/>
            <person name="Alvarado L."/>
            <person name="Arachchi H.M."/>
            <person name="Berlin A."/>
            <person name="Chapman S.B."/>
            <person name="Gearin G."/>
            <person name="Goldberg J."/>
            <person name="Griggs A."/>
            <person name="Gujja S."/>
            <person name="Hansen M."/>
            <person name="Heiman D."/>
            <person name="Howarth C."/>
            <person name="Larimer J."/>
            <person name="Lui A."/>
            <person name="MacDonald P.J.P."/>
            <person name="McCowen C."/>
            <person name="Montmayeur A."/>
            <person name="Murphy C."/>
            <person name="Neiman D."/>
            <person name="Pearson M."/>
            <person name="Priest M."/>
            <person name="Roberts A."/>
            <person name="Saif S."/>
            <person name="Shea T."/>
            <person name="Sisk P."/>
            <person name="Stolte C."/>
            <person name="Sykes S."/>
            <person name="Wortman J."/>
            <person name="Nusbaum C."/>
            <person name="Birren B."/>
        </authorList>
    </citation>
    <scope>NUCLEOTIDE SEQUENCE [LARGE SCALE GENOMIC DNA]</scope>
    <source>
        <strain evidence="6 7">CL02T12C29</strain>
    </source>
</reference>
<comment type="pathway">
    <text evidence="1">Glycan metabolism; L-arabinan degradation.</text>
</comment>
<dbReference type="HOGENOM" id="CLU_048744_0_0_10"/>
<dbReference type="CDD" id="cd08981">
    <property type="entry name" value="GH43_Bt1873-like"/>
    <property type="match status" value="1"/>
</dbReference>
<dbReference type="GO" id="GO:0004553">
    <property type="term" value="F:hydrolase activity, hydrolyzing O-glycosyl compounds"/>
    <property type="evidence" value="ECO:0007669"/>
    <property type="project" value="InterPro"/>
</dbReference>
<keyword evidence="3 5" id="KW-0378">Hydrolase</keyword>
<evidence type="ECO:0000256" key="3">
    <source>
        <dbReference type="ARBA" id="ARBA00022801"/>
    </source>
</evidence>
<accession>K5ZFI1</accession>
<evidence type="ECO:0000313" key="6">
    <source>
        <dbReference type="EMBL" id="EKN09995.1"/>
    </source>
</evidence>
<comment type="caution">
    <text evidence="6">The sequence shown here is derived from an EMBL/GenBank/DDBJ whole genome shotgun (WGS) entry which is preliminary data.</text>
</comment>
<dbReference type="Pfam" id="PF04616">
    <property type="entry name" value="Glyco_hydro_43"/>
    <property type="match status" value="1"/>
</dbReference>
<dbReference type="PATRIC" id="fig|999419.3.peg.1950"/>
<dbReference type="AlphaFoldDB" id="K5ZFI1"/>
<dbReference type="SUPFAM" id="SSF75005">
    <property type="entry name" value="Arabinanase/levansucrase/invertase"/>
    <property type="match status" value="1"/>
</dbReference>
<evidence type="ECO:0000256" key="4">
    <source>
        <dbReference type="ARBA" id="ARBA00023295"/>
    </source>
</evidence>
<dbReference type="PANTHER" id="PTHR43301">
    <property type="entry name" value="ARABINAN ENDO-1,5-ALPHA-L-ARABINOSIDASE"/>
    <property type="match status" value="1"/>
</dbReference>
<dbReference type="GO" id="GO:0005975">
    <property type="term" value="P:carbohydrate metabolic process"/>
    <property type="evidence" value="ECO:0007669"/>
    <property type="project" value="InterPro"/>
</dbReference>
<evidence type="ECO:0000256" key="1">
    <source>
        <dbReference type="ARBA" id="ARBA00004834"/>
    </source>
</evidence>
<keyword evidence="4 5" id="KW-0326">Glycosidase</keyword>
<dbReference type="PANTHER" id="PTHR43301:SF3">
    <property type="entry name" value="ARABINAN ENDO-1,5-ALPHA-L-ARABINOSIDASE A-RELATED"/>
    <property type="match status" value="1"/>
</dbReference>
<gene>
    <name evidence="6" type="ORF">HMPREF1077_01905</name>
</gene>